<gene>
    <name evidence="2" type="ORF">KJ970_10305</name>
</gene>
<feature type="domain" description="FlgD/Vpr Ig-like" evidence="1">
    <location>
        <begin position="184"/>
        <end position="246"/>
    </location>
</feature>
<dbReference type="EMBL" id="JAHJDP010000055">
    <property type="protein sequence ID" value="MBU2691309.1"/>
    <property type="molecule type" value="Genomic_DNA"/>
</dbReference>
<evidence type="ECO:0000313" key="2">
    <source>
        <dbReference type="EMBL" id="MBU2691309.1"/>
    </source>
</evidence>
<organism evidence="2 3">
    <name type="scientific">Eiseniibacteriota bacterium</name>
    <dbReference type="NCBI Taxonomy" id="2212470"/>
    <lineage>
        <taxon>Bacteria</taxon>
        <taxon>Candidatus Eiseniibacteriota</taxon>
    </lineage>
</organism>
<dbReference type="Proteomes" id="UP000777784">
    <property type="component" value="Unassembled WGS sequence"/>
</dbReference>
<name>A0A948RZY7_UNCEI</name>
<dbReference type="NCBIfam" id="TIGR04183">
    <property type="entry name" value="Por_Secre_tail"/>
    <property type="match status" value="1"/>
</dbReference>
<dbReference type="InterPro" id="IPR028994">
    <property type="entry name" value="Integrin_alpha_N"/>
</dbReference>
<dbReference type="InterPro" id="IPR026444">
    <property type="entry name" value="Secre_tail"/>
</dbReference>
<dbReference type="Pfam" id="PF13860">
    <property type="entry name" value="FlgD_ig"/>
    <property type="match status" value="1"/>
</dbReference>
<dbReference type="SUPFAM" id="SSF69318">
    <property type="entry name" value="Integrin alpha N-terminal domain"/>
    <property type="match status" value="1"/>
</dbReference>
<sequence>MAWTKSLRLHVLDKSASYEPLDTTSVMDSIMIPSRKFESIGPAGQPAIANIDEDDFLEILVPTDGGYLACFEWDADADSGRAERGWPQLFADLPLTPTIADIDATGNLELIVQDRSGWVHVFELLGTASENELPWSQYGHDPRNTFNAATSLGLKKEQKLPDDEAKPVEWKLRVGPNPILKGDLSISFELPRPGRVLAEVFDVGGRQVKTVIDERYRAGRYRVVWDGRGQQGTLVASGVYFLQVKAPERVDVRKIMVVR</sequence>
<proteinExistence type="predicted"/>
<dbReference type="AlphaFoldDB" id="A0A948RZY7"/>
<reference evidence="2" key="1">
    <citation type="submission" date="2021-05" db="EMBL/GenBank/DDBJ databases">
        <title>Energy efficiency and biological interactions define the core microbiome of deep oligotrophic groundwater.</title>
        <authorList>
            <person name="Mehrshad M."/>
            <person name="Lopez-Fernandez M."/>
            <person name="Bell E."/>
            <person name="Bernier-Latmani R."/>
            <person name="Bertilsson S."/>
            <person name="Dopson M."/>
        </authorList>
    </citation>
    <scope>NUCLEOTIDE SEQUENCE</scope>
    <source>
        <strain evidence="2">Modern_marine.mb.64</strain>
    </source>
</reference>
<accession>A0A948RZY7</accession>
<evidence type="ECO:0000313" key="3">
    <source>
        <dbReference type="Proteomes" id="UP000777784"/>
    </source>
</evidence>
<protein>
    <submittedName>
        <fullName evidence="2">T9SS type A sorting domain-containing protein</fullName>
    </submittedName>
</protein>
<evidence type="ECO:0000259" key="1">
    <source>
        <dbReference type="Pfam" id="PF13860"/>
    </source>
</evidence>
<dbReference type="Gene3D" id="2.60.40.4070">
    <property type="match status" value="1"/>
</dbReference>
<comment type="caution">
    <text evidence="2">The sequence shown here is derived from an EMBL/GenBank/DDBJ whole genome shotgun (WGS) entry which is preliminary data.</text>
</comment>
<dbReference type="InterPro" id="IPR025965">
    <property type="entry name" value="FlgD/Vpr_Ig-like"/>
</dbReference>